<name>K6W809_9ACTN</name>
<evidence type="ECO:0000313" key="1">
    <source>
        <dbReference type="EMBL" id="GAB89861.1"/>
    </source>
</evidence>
<reference evidence="1 2" key="1">
    <citation type="submission" date="2012-08" db="EMBL/GenBank/DDBJ databases">
        <title>Whole genome shotgun sequence of Gordonia rhizosphera NBRC 16068.</title>
        <authorList>
            <person name="Takarada H."/>
            <person name="Isaki S."/>
            <person name="Hosoyama A."/>
            <person name="Tsuchikane K."/>
            <person name="Katsumata H."/>
            <person name="Baba S."/>
            <person name="Ohji S."/>
            <person name="Yamazaki S."/>
            <person name="Fujita N."/>
        </authorList>
    </citation>
    <scope>NUCLEOTIDE SEQUENCE [LARGE SCALE GENOMIC DNA]</scope>
    <source>
        <strain evidence="1 2">NBRC 16068</strain>
    </source>
</reference>
<organism evidence="1 2">
    <name type="scientific">Gordonia rhizosphera NBRC 16068</name>
    <dbReference type="NCBI Taxonomy" id="1108045"/>
    <lineage>
        <taxon>Bacteria</taxon>
        <taxon>Bacillati</taxon>
        <taxon>Actinomycetota</taxon>
        <taxon>Actinomycetes</taxon>
        <taxon>Mycobacteriales</taxon>
        <taxon>Gordoniaceae</taxon>
        <taxon>Gordonia</taxon>
    </lineage>
</organism>
<dbReference type="RefSeq" id="WP_006332260.1">
    <property type="nucleotide sequence ID" value="NZ_BAHC01000073.1"/>
</dbReference>
<dbReference type="AlphaFoldDB" id="K6W809"/>
<dbReference type="Proteomes" id="UP000008363">
    <property type="component" value="Unassembled WGS sequence"/>
</dbReference>
<dbReference type="STRING" id="1108045.GORHZ_073_00040"/>
<protein>
    <submittedName>
        <fullName evidence="1">Uncharacterized protein</fullName>
    </submittedName>
</protein>
<dbReference type="OrthoDB" id="194105at2"/>
<comment type="caution">
    <text evidence="1">The sequence shown here is derived from an EMBL/GenBank/DDBJ whole genome shotgun (WGS) entry which is preliminary data.</text>
</comment>
<dbReference type="EMBL" id="BAHC01000073">
    <property type="protein sequence ID" value="GAB89861.1"/>
    <property type="molecule type" value="Genomic_DNA"/>
</dbReference>
<accession>K6W809</accession>
<evidence type="ECO:0000313" key="2">
    <source>
        <dbReference type="Proteomes" id="UP000008363"/>
    </source>
</evidence>
<sequence>MTAPKWNLDEDWPDHLKPRDSKTGLPAVLFSPPIEKLTVPDHNYSLSLDTSANGIKKLVIDIQTGQQVNALAVMPGVVSTSGTSLTLQTDLLSTLGASNALSGTLKKSVQRPVDWFNSWATSGTIPRTIVFGNITASKTSTTADAGDVLGSLGNHPTDPSKRRLTISMEYAGSTAKQPKAMHPREFFSLLFWRAEHDPILQANPTPYDHPLFRSMMSTAEDGKRGPASSFINQPTDAWLGLRPPLRIYERVKWEHIKEHLRNDYGSGNWTGSDGSVQKRILNPYVYDGGAQGYKSSAKCNVYAGEMLFRAGLRTLAYGQGISGCSSGHLPRFIKYCSPKVVTKHFQTKLQVKGKIHHDSLSQDKCSGSSTPTHEIYTVFGSKEVCTAKAINDHINQGGGVYVIASLSHVAVIDQVVSCSQVLGGVATRKMKTIQQWHVGFSRSSYSDSWNTAKVSESVIVRIWPGGDPTEKWGQLDLNCLKGATP</sequence>
<gene>
    <name evidence="1" type="ORF">GORHZ_073_00040</name>
</gene>
<proteinExistence type="predicted"/>
<keyword evidence="2" id="KW-1185">Reference proteome</keyword>